<dbReference type="Gene3D" id="3.30.230.10">
    <property type="match status" value="1"/>
</dbReference>
<proteinExistence type="predicted"/>
<reference evidence="1" key="1">
    <citation type="submission" date="2016-08" db="EMBL/GenBank/DDBJ databases">
        <title>Complete Genome Seqeunce of Paenibacillus sp. BIHB 4019 from tea rhizoplane.</title>
        <authorList>
            <person name="Thakur R."/>
            <person name="Swarnkar M.K."/>
            <person name="Gulati A."/>
        </authorList>
    </citation>
    <scope>NUCLEOTIDE SEQUENCE [LARGE SCALE GENOMIC DNA]</scope>
    <source>
        <strain evidence="1">BIHB4019</strain>
    </source>
</reference>
<dbReference type="InterPro" id="IPR014721">
    <property type="entry name" value="Ribsml_uS5_D2-typ_fold_subgr"/>
</dbReference>
<organism evidence="1">
    <name type="scientific">Paenibacillus sp. BIHB 4019</name>
    <dbReference type="NCBI Taxonomy" id="1870819"/>
    <lineage>
        <taxon>Bacteria</taxon>
        <taxon>Bacillati</taxon>
        <taxon>Bacillota</taxon>
        <taxon>Bacilli</taxon>
        <taxon>Bacillales</taxon>
        <taxon>Paenibacillaceae</taxon>
        <taxon>Paenibacillus</taxon>
    </lineage>
</organism>
<dbReference type="InterPro" id="IPR020568">
    <property type="entry name" value="Ribosomal_Su5_D2-typ_SF"/>
</dbReference>
<evidence type="ECO:0000313" key="1">
    <source>
        <dbReference type="EMBL" id="ANY66059.1"/>
    </source>
</evidence>
<sequence length="140" mass="16433">MIWIHPPYDVEKVSIISVVERIEKQTRYIRQAGSEHFAIIDFVIEPCQGHIGFKNEALMQDDLRGNKEWEQMFPMVICSIYDAVKSFIQFQYNERKLAIGHFKFKLMSLRIHPGDSKLMDFAIATHIGLREIFKNEDADE</sequence>
<dbReference type="RefSeq" id="WP_099517437.1">
    <property type="nucleotide sequence ID" value="NZ_CP016808.1"/>
</dbReference>
<dbReference type="SUPFAM" id="SSF54211">
    <property type="entry name" value="Ribosomal protein S5 domain 2-like"/>
    <property type="match status" value="1"/>
</dbReference>
<name>A0A1B2DEE9_9BACL</name>
<accession>A0A1B2DEE9</accession>
<gene>
    <name evidence="1" type="ORF">BBD42_06000</name>
</gene>
<dbReference type="AlphaFoldDB" id="A0A1B2DEE9"/>
<dbReference type="EMBL" id="CP016808">
    <property type="protein sequence ID" value="ANY66059.1"/>
    <property type="molecule type" value="Genomic_DNA"/>
</dbReference>
<protein>
    <submittedName>
        <fullName evidence="1">Uncharacterized protein</fullName>
    </submittedName>
</protein>